<name>A0AAD8EHU8_DIPPU</name>
<dbReference type="SMART" id="SM00494">
    <property type="entry name" value="ChtBD2"/>
    <property type="match status" value="4"/>
</dbReference>
<organism evidence="4 5">
    <name type="scientific">Diploptera punctata</name>
    <name type="common">Pacific beetle cockroach</name>
    <dbReference type="NCBI Taxonomy" id="6984"/>
    <lineage>
        <taxon>Eukaryota</taxon>
        <taxon>Metazoa</taxon>
        <taxon>Ecdysozoa</taxon>
        <taxon>Arthropoda</taxon>
        <taxon>Hexapoda</taxon>
        <taxon>Insecta</taxon>
        <taxon>Pterygota</taxon>
        <taxon>Neoptera</taxon>
        <taxon>Polyneoptera</taxon>
        <taxon>Dictyoptera</taxon>
        <taxon>Blattodea</taxon>
        <taxon>Blaberoidea</taxon>
        <taxon>Blaberidae</taxon>
        <taxon>Diplopterinae</taxon>
        <taxon>Diploptera</taxon>
    </lineage>
</organism>
<feature type="region of interest" description="Disordered" evidence="1">
    <location>
        <begin position="121"/>
        <end position="197"/>
    </location>
</feature>
<feature type="region of interest" description="Disordered" evidence="1">
    <location>
        <begin position="1389"/>
        <end position="1416"/>
    </location>
</feature>
<feature type="compositionally biased region" description="Basic and acidic residues" evidence="1">
    <location>
        <begin position="1439"/>
        <end position="1448"/>
    </location>
</feature>
<evidence type="ECO:0000256" key="1">
    <source>
        <dbReference type="SAM" id="MobiDB-lite"/>
    </source>
</evidence>
<dbReference type="Gene3D" id="2.170.140.10">
    <property type="entry name" value="Chitin binding domain"/>
    <property type="match status" value="3"/>
</dbReference>
<feature type="compositionally biased region" description="Polar residues" evidence="1">
    <location>
        <begin position="1496"/>
        <end position="1506"/>
    </location>
</feature>
<dbReference type="Pfam" id="PF01607">
    <property type="entry name" value="CBM_14"/>
    <property type="match status" value="4"/>
</dbReference>
<dbReference type="PROSITE" id="PS50940">
    <property type="entry name" value="CHIT_BIND_II"/>
    <property type="match status" value="4"/>
</dbReference>
<feature type="non-terminal residue" evidence="4">
    <location>
        <position position="1"/>
    </location>
</feature>
<feature type="compositionally biased region" description="Basic and acidic residues" evidence="1">
    <location>
        <begin position="745"/>
        <end position="759"/>
    </location>
</feature>
<feature type="domain" description="Chitin-binding type-2" evidence="3">
    <location>
        <begin position="39"/>
        <end position="102"/>
    </location>
</feature>
<reference evidence="4" key="1">
    <citation type="journal article" date="2023" name="IScience">
        <title>Live-bearing cockroach genome reveals convergent evolutionary mechanisms linked to viviparity in insects and beyond.</title>
        <authorList>
            <person name="Fouks B."/>
            <person name="Harrison M.C."/>
            <person name="Mikhailova A.A."/>
            <person name="Marchal E."/>
            <person name="English S."/>
            <person name="Carruthers M."/>
            <person name="Jennings E.C."/>
            <person name="Chiamaka E.L."/>
            <person name="Frigard R.A."/>
            <person name="Pippel M."/>
            <person name="Attardo G.M."/>
            <person name="Benoit J.B."/>
            <person name="Bornberg-Bauer E."/>
            <person name="Tobe S.S."/>
        </authorList>
    </citation>
    <scope>NUCLEOTIDE SEQUENCE</scope>
    <source>
        <strain evidence="4">Stay&amp;Tobe</strain>
    </source>
</reference>
<feature type="compositionally biased region" description="Basic and acidic residues" evidence="1">
    <location>
        <begin position="790"/>
        <end position="804"/>
    </location>
</feature>
<accession>A0AAD8EHU8</accession>
<feature type="region of interest" description="Disordered" evidence="1">
    <location>
        <begin position="1050"/>
        <end position="1070"/>
    </location>
</feature>
<feature type="compositionally biased region" description="Polar residues" evidence="1">
    <location>
        <begin position="1398"/>
        <end position="1415"/>
    </location>
</feature>
<dbReference type="PANTHER" id="PTHR22933">
    <property type="entry name" value="FI18007P1-RELATED"/>
    <property type="match status" value="1"/>
</dbReference>
<keyword evidence="5" id="KW-1185">Reference proteome</keyword>
<feature type="compositionally biased region" description="Polar residues" evidence="1">
    <location>
        <begin position="1051"/>
        <end position="1064"/>
    </location>
</feature>
<feature type="region of interest" description="Disordered" evidence="1">
    <location>
        <begin position="726"/>
        <end position="857"/>
    </location>
</feature>
<feature type="domain" description="Chitin-binding type-2" evidence="3">
    <location>
        <begin position="861"/>
        <end position="924"/>
    </location>
</feature>
<feature type="signal peptide" evidence="2">
    <location>
        <begin position="1"/>
        <end position="21"/>
    </location>
</feature>
<feature type="non-terminal residue" evidence="4">
    <location>
        <position position="2029"/>
    </location>
</feature>
<feature type="domain" description="Chitin-binding type-2" evidence="3">
    <location>
        <begin position="1975"/>
        <end position="2029"/>
    </location>
</feature>
<feature type="domain" description="Chitin-binding type-2" evidence="3">
    <location>
        <begin position="978"/>
        <end position="1041"/>
    </location>
</feature>
<dbReference type="InterPro" id="IPR052976">
    <property type="entry name" value="Scoloptoxin-like"/>
</dbReference>
<feature type="compositionally biased region" description="Low complexity" evidence="1">
    <location>
        <begin position="1454"/>
        <end position="1465"/>
    </location>
</feature>
<sequence>VMWTWQHSLLILFHMQHVVHCSSPIIPGYLDFDNLPDTNFSCEGKVIGGYYADIETGCQMFHVCTIGQKGEITDIKFLCLNGTVFDQETRVCERVDEVDCSKTEGFYDLNLELYGNNAALSYPEEETGGNSETQENAETNDGTSSKHKTSTSKPPTSTTTTKPLTPHPASTTTLKTPVHPFVPTTTASPYKPNQHITHFHSTTAPSIAAFLAINNAFSSANSNQDDSSQYDEDEEEEEEDSSITDHPGIGDTNHHYPATTITSQIRPIGPEQHSVNRLISRRSLQLHQHNLHISTVKITIHLKETLKPNVHSKHQLNTHLILNQQRENENKQHHGFKPNNRNQFLYSTTTRPPPIYFTTKSPTGYSTTIHSQSIEPFSLHGIGPQPPIQTTQQAPSNSPFPLQTNAHQVPANPLVQQIRSNIANNGGFLTQTIQLSQNPLNFQFNSNNNNRQGNQLFTTPSVAVIATTSILETILKQIIPLSLFKYSLIQLLHLNDEYQEADVSSDPFFRDVPKLTKPSTQLKSPAPTIHGIISKPRILRRYKRRAQVGLPTEVFGTGEGRYRNRQRDQSVRHGEDTNHQGSSRIRSRVDSQSRRAPVTESVTHRSRSRTFDTTTSEYTTLIPEIPQQIPHLTSLDVSSPSSATKQAESAILESPVQSGVHHDQRRKVLRVIRPHKHGSPEIDVQNSPRLRQPMIHDPELHQNLQATSSTRVVESYDTQLAADNLESHHIPTTTRGNVENRRHHLESARSRSNLEHESFTEPVIVSRQRGRQRVRPEVETNVATVRTSSRRVDHSDSEISDRQSSRSHSRAPTSSRGRGRNLSASHRSHEVVDRANVPTETNTDLVNSTTFLPPPPLPNTNFSCAGKIPGGYYADLEADCQLFHICSMGRHGRLQDNKFLCGPGTRFNQKSRTCQVRDLVDCSASASLYYLNNHFNVHPEENVNKKFDAKKIRTKRKAPKAGTNSGQQYSIDDLPETSFTCADKPQDGLYADVETQCHVFHLCRTISGILTLESSFVCPPGTVFNQPEGNCDTTKEVDCALYSAPEHNFKKTSPSAGHKNQGSKVRTKRHDNLKGSQTTVRSFKLKKNTNFKKLAAQLNKKHRIRRDESDKKEAINLYDYVDDNYEAHMSKPINRPEISELKKDSIADVEYEDYDYDLTTVSTLKQDTDTENIKHTDPILEESISNAKEIPTDAVKQSNSPHTTELTTELQPIKFTTDADKENITSDYEYEYEYEDETTVATVSNSRSKSEFVEEAETKRNVGDATTRMNTVETSLPYNSATTETTTVENNIQLTTSSTTLLDKVSTALVDKTSTTLADKSSTTLLNKDSTVLLDEASPGLLDETLTPLLNKETTTLVDKASTTLLDKESIALTDKVIHPLDVKEYQDLDENTKRSKNQVTESTTHLKVDSSTPSEEYEYEYYYDDEEFVDESNSSDKSNIKNGDHTTSKPVDISTKSIRSTTISAPISDNEEEIYSHGKDKDKELDERDDVPYSSEKSSTTLKNTHYPFKSTSQYTTLSITTENIKLPEKPVTESRSSSKLLTHSTRAPTTQIDDNIEHPETSVTEKQELSVTNPSIVHSNDRIDSKDITPNYIDQEQQIIDKELFPELFETQTNPSFLQELDKNSAVTRKQNFPQPSDDITLSSLSTHLNKKLPPISSFEVTTSLPVSEQPVTSDELRTAQHFYRSNDLPHSKTTQESTVATELKDYDLTFKVTAYSKHSMFSPTLKEDITTEPATVLTSTSAPTTTIPTTIPSLFRPSKQLIQSRNQVNNRRPTIKRNRNQHIPARTENNNSETLDADRPVRVNNRRRFTTTTIAPTLVVENPTISDQETSSHNTVPNIYPSPFSKALETTTPSYVSSDSYNSKSEFPSTSSKNPAVTDINSYNPDIDSIHLTTESADATKLLTVLPSENSVSPPVEDKMTLKDATSLPQDTSNDTAVEYATGKEYRLKENSDGATRPSVAYDSPRVSQSTGFVCTGKELHRYHLDPDDCRMFHYCSPGFHTRQVLDFRFTCEEGTAFKADTQKCE</sequence>
<evidence type="ECO:0000256" key="2">
    <source>
        <dbReference type="SAM" id="SignalP"/>
    </source>
</evidence>
<keyword evidence="2" id="KW-0732">Signal</keyword>
<feature type="compositionally biased region" description="Basic and acidic residues" evidence="1">
    <location>
        <begin position="1475"/>
        <end position="1487"/>
    </location>
</feature>
<gene>
    <name evidence="4" type="ORF">L9F63_016756</name>
</gene>
<reference evidence="4" key="2">
    <citation type="submission" date="2023-05" db="EMBL/GenBank/DDBJ databases">
        <authorList>
            <person name="Fouks B."/>
        </authorList>
    </citation>
    <scope>NUCLEOTIDE SEQUENCE</scope>
    <source>
        <strain evidence="4">Stay&amp;Tobe</strain>
        <tissue evidence="4">Testes</tissue>
    </source>
</reference>
<feature type="compositionally biased region" description="Polar residues" evidence="1">
    <location>
        <begin position="128"/>
        <end position="142"/>
    </location>
</feature>
<dbReference type="InterPro" id="IPR036508">
    <property type="entry name" value="Chitin-bd_dom_sf"/>
</dbReference>
<dbReference type="PANTHER" id="PTHR22933:SF43">
    <property type="entry name" value="LP10131P"/>
    <property type="match status" value="1"/>
</dbReference>
<protein>
    <recommendedName>
        <fullName evidence="3">Chitin-binding type-2 domain-containing protein</fullName>
    </recommendedName>
</protein>
<proteinExistence type="predicted"/>
<feature type="region of interest" description="Disordered" evidence="1">
    <location>
        <begin position="219"/>
        <end position="269"/>
    </location>
</feature>
<dbReference type="SUPFAM" id="SSF57625">
    <property type="entry name" value="Invertebrate chitin-binding proteins"/>
    <property type="match status" value="4"/>
</dbReference>
<evidence type="ECO:0000313" key="4">
    <source>
        <dbReference type="EMBL" id="KAJ9590127.1"/>
    </source>
</evidence>
<dbReference type="EMBL" id="JASPKZ010004556">
    <property type="protein sequence ID" value="KAJ9590127.1"/>
    <property type="molecule type" value="Genomic_DNA"/>
</dbReference>
<evidence type="ECO:0000313" key="5">
    <source>
        <dbReference type="Proteomes" id="UP001233999"/>
    </source>
</evidence>
<dbReference type="Proteomes" id="UP001233999">
    <property type="component" value="Unassembled WGS sequence"/>
</dbReference>
<evidence type="ECO:0000259" key="3">
    <source>
        <dbReference type="PROSITE" id="PS50940"/>
    </source>
</evidence>
<comment type="caution">
    <text evidence="4">The sequence shown here is derived from an EMBL/GenBank/DDBJ whole genome shotgun (WGS) entry which is preliminary data.</text>
</comment>
<dbReference type="GO" id="GO:0005576">
    <property type="term" value="C:extracellular region"/>
    <property type="evidence" value="ECO:0007669"/>
    <property type="project" value="InterPro"/>
</dbReference>
<feature type="compositionally biased region" description="Basic and acidic residues" evidence="1">
    <location>
        <begin position="560"/>
        <end position="578"/>
    </location>
</feature>
<feature type="region of interest" description="Disordered" evidence="1">
    <location>
        <begin position="553"/>
        <end position="614"/>
    </location>
</feature>
<feature type="chain" id="PRO_5042087315" description="Chitin-binding type-2 domain-containing protein" evidence="2">
    <location>
        <begin position="22"/>
        <end position="2029"/>
    </location>
</feature>
<feature type="compositionally biased region" description="Acidic residues" evidence="1">
    <location>
        <begin position="228"/>
        <end position="242"/>
    </location>
</feature>
<feature type="compositionally biased region" description="Low complexity" evidence="1">
    <location>
        <begin position="151"/>
        <end position="168"/>
    </location>
</feature>
<dbReference type="InterPro" id="IPR002557">
    <property type="entry name" value="Chitin-bd_dom"/>
</dbReference>
<feature type="region of interest" description="Disordered" evidence="1">
    <location>
        <begin position="1431"/>
        <end position="1506"/>
    </location>
</feature>
<dbReference type="GO" id="GO:0008061">
    <property type="term" value="F:chitin binding"/>
    <property type="evidence" value="ECO:0007669"/>
    <property type="project" value="InterPro"/>
</dbReference>